<proteinExistence type="predicted"/>
<dbReference type="EMBL" id="JBAWTH010000186">
    <property type="protein sequence ID" value="KAL2273468.1"/>
    <property type="molecule type" value="Genomic_DNA"/>
</dbReference>
<reference evidence="1 2" key="1">
    <citation type="submission" date="2024-03" db="EMBL/GenBank/DDBJ databases">
        <title>A high-quality draft genome sequence of Diaporthe vaccinii, a causative agent of upright dieback and viscid rot disease in cranberry plants.</title>
        <authorList>
            <person name="Sarrasin M."/>
            <person name="Lang B.F."/>
            <person name="Burger G."/>
        </authorList>
    </citation>
    <scope>NUCLEOTIDE SEQUENCE [LARGE SCALE GENOMIC DNA]</scope>
    <source>
        <strain evidence="1 2">IS7</strain>
    </source>
</reference>
<name>A0ABR4DT02_9PEZI</name>
<evidence type="ECO:0000313" key="1">
    <source>
        <dbReference type="EMBL" id="KAL2273468.1"/>
    </source>
</evidence>
<keyword evidence="2" id="KW-1185">Reference proteome</keyword>
<dbReference type="Proteomes" id="UP001600888">
    <property type="component" value="Unassembled WGS sequence"/>
</dbReference>
<gene>
    <name evidence="1" type="ORF">FJTKL_04531</name>
</gene>
<accession>A0ABR4DT02</accession>
<evidence type="ECO:0000313" key="2">
    <source>
        <dbReference type="Proteomes" id="UP001600888"/>
    </source>
</evidence>
<comment type="caution">
    <text evidence="1">The sequence shown here is derived from an EMBL/GenBank/DDBJ whole genome shotgun (WGS) entry which is preliminary data.</text>
</comment>
<protein>
    <submittedName>
        <fullName evidence="1">Uncharacterized protein</fullName>
    </submittedName>
</protein>
<sequence>MTDVQKLSVVWHFSRTQVPGELLPPVGLLQVEIPDNGNAKCGHSCCRKLAVTNRAPEEYLGVLRAVSRSTINHNRDQAAGVLNQTLVPSFQPFCTFTALVRFACRELVDCRFAKRLGIVVPLKSLHHHSRPHVECARSSAPRPRSPRLILCHQKTRLGALDVSLVHLFLISLKALPLSIPDHARNLSVPYVNPVQRQSKQS</sequence>
<organism evidence="1 2">
    <name type="scientific">Diaporthe vaccinii</name>
    <dbReference type="NCBI Taxonomy" id="105482"/>
    <lineage>
        <taxon>Eukaryota</taxon>
        <taxon>Fungi</taxon>
        <taxon>Dikarya</taxon>
        <taxon>Ascomycota</taxon>
        <taxon>Pezizomycotina</taxon>
        <taxon>Sordariomycetes</taxon>
        <taxon>Sordariomycetidae</taxon>
        <taxon>Diaporthales</taxon>
        <taxon>Diaporthaceae</taxon>
        <taxon>Diaporthe</taxon>
        <taxon>Diaporthe eres species complex</taxon>
    </lineage>
</organism>